<keyword evidence="2" id="KW-1185">Reference proteome</keyword>
<gene>
    <name evidence="1" type="ORF">E5329_28575</name>
</gene>
<dbReference type="EMBL" id="SRYA01000166">
    <property type="protein sequence ID" value="TGY85960.1"/>
    <property type="molecule type" value="Genomic_DNA"/>
</dbReference>
<accession>A0AC61RLU0</accession>
<evidence type="ECO:0000313" key="2">
    <source>
        <dbReference type="Proteomes" id="UP000304953"/>
    </source>
</evidence>
<sequence>MQNEYIVRMLLRVSTKRQTDAEGDLPTQRNLVRNYIEKQAGWKLDEEKPEYFEGGISGFKNSVSDRKALQEILEDAKRAEFHVLVCYKDDRLGRREDEIPQYIKKLAEFGVLVYTVKDGCITPETHADDLLTYIRYWHAEGASRDTGLRVKDAAIELVKQGRNQGGNAPFGYELVYSGELSKHKRALKKKVIVPQAAEVVRFMYDLALSHGYGAYKITKQLNKDEAVRAMSPNGKEWKAVTVSDILKNPIYTGYEAYNRRIHEGEHYKKLDREHWVLSEEHKEELAIIDLDTWEKVQRIRESRKEKYQGEREQEENVPICTTGVLALLDVAYCGCCGRKLTNGSKYNYWQTKAKEKRSSIVGYYRCQTKHQGGSCNGKGLYRADSTEPMVFDYIKDYLEFLEDNGAVVEKIKETSKKQKRLKKEKIQKLEQSLTEIQKDIDTLKGNLPKVLRGEMKLPPELFYEQIEEKEHKMQQAQEKLIDLKAVKEKENREDLELEYFIAQVPKWRDAFDHAEVSAKRMVINKLIRRIDIKENEISIEFRVNLDEFLSRKTIYQRVPEQGV</sequence>
<reference evidence="1" key="1">
    <citation type="submission" date="2019-04" db="EMBL/GenBank/DDBJ databases">
        <title>Microbes associate with the intestines of laboratory mice.</title>
        <authorList>
            <person name="Navarre W."/>
            <person name="Wong E."/>
            <person name="Huang K."/>
            <person name="Tropini C."/>
            <person name="Ng K."/>
            <person name="Yu B."/>
        </authorList>
    </citation>
    <scope>NUCLEOTIDE SEQUENCE</scope>
    <source>
        <strain evidence="1">NM01_1-7b</strain>
    </source>
</reference>
<organism evidence="1 2">
    <name type="scientific">Petralouisia muris</name>
    <dbReference type="NCBI Taxonomy" id="3032872"/>
    <lineage>
        <taxon>Bacteria</taxon>
        <taxon>Bacillati</taxon>
        <taxon>Bacillota</taxon>
        <taxon>Clostridia</taxon>
        <taxon>Lachnospirales</taxon>
        <taxon>Lachnospiraceae</taxon>
        <taxon>Petralouisia</taxon>
    </lineage>
</organism>
<dbReference type="Proteomes" id="UP000304953">
    <property type="component" value="Unassembled WGS sequence"/>
</dbReference>
<comment type="caution">
    <text evidence="1">The sequence shown here is derived from an EMBL/GenBank/DDBJ whole genome shotgun (WGS) entry which is preliminary data.</text>
</comment>
<protein>
    <submittedName>
        <fullName evidence="1">Recombinase family protein</fullName>
    </submittedName>
</protein>
<name>A0AC61RLU0_9FIRM</name>
<evidence type="ECO:0000313" key="1">
    <source>
        <dbReference type="EMBL" id="TGY85960.1"/>
    </source>
</evidence>
<proteinExistence type="predicted"/>